<evidence type="ECO:0000313" key="3">
    <source>
        <dbReference type="WBParaSite" id="TREG1_104980.1"/>
    </source>
</evidence>
<organism evidence="2 3">
    <name type="scientific">Trichobilharzia regenti</name>
    <name type="common">Nasal bird schistosome</name>
    <dbReference type="NCBI Taxonomy" id="157069"/>
    <lineage>
        <taxon>Eukaryota</taxon>
        <taxon>Metazoa</taxon>
        <taxon>Spiralia</taxon>
        <taxon>Lophotrochozoa</taxon>
        <taxon>Platyhelminthes</taxon>
        <taxon>Trematoda</taxon>
        <taxon>Digenea</taxon>
        <taxon>Strigeidida</taxon>
        <taxon>Schistosomatoidea</taxon>
        <taxon>Schistosomatidae</taxon>
        <taxon>Trichobilharzia</taxon>
    </lineage>
</organism>
<feature type="region of interest" description="Disordered" evidence="1">
    <location>
        <begin position="1"/>
        <end position="75"/>
    </location>
</feature>
<name>A0AA85ITX7_TRIRE</name>
<evidence type="ECO:0000256" key="1">
    <source>
        <dbReference type="SAM" id="MobiDB-lite"/>
    </source>
</evidence>
<protein>
    <submittedName>
        <fullName evidence="3">Uncharacterized protein</fullName>
    </submittedName>
</protein>
<keyword evidence="2" id="KW-1185">Reference proteome</keyword>
<dbReference type="Proteomes" id="UP000050795">
    <property type="component" value="Unassembled WGS sequence"/>
</dbReference>
<proteinExistence type="predicted"/>
<feature type="compositionally biased region" description="Basic and acidic residues" evidence="1">
    <location>
        <begin position="108"/>
        <end position="129"/>
    </location>
</feature>
<dbReference type="AlphaFoldDB" id="A0AA85ITX7"/>
<feature type="region of interest" description="Disordered" evidence="1">
    <location>
        <begin position="97"/>
        <end position="129"/>
    </location>
</feature>
<reference evidence="2" key="1">
    <citation type="submission" date="2022-06" db="EMBL/GenBank/DDBJ databases">
        <authorList>
            <person name="Berger JAMES D."/>
            <person name="Berger JAMES D."/>
        </authorList>
    </citation>
    <scope>NUCLEOTIDE SEQUENCE [LARGE SCALE GENOMIC DNA]</scope>
</reference>
<reference evidence="3" key="2">
    <citation type="submission" date="2023-11" db="UniProtKB">
        <authorList>
            <consortium name="WormBaseParasite"/>
        </authorList>
    </citation>
    <scope>IDENTIFICATION</scope>
</reference>
<dbReference type="WBParaSite" id="TREG1_104980.1">
    <property type="protein sequence ID" value="TREG1_104980.1"/>
    <property type="gene ID" value="TREG1_104980"/>
</dbReference>
<accession>A0AA85ITX7</accession>
<sequence length="145" mass="16108">MNTPTEQFPKNDNIPESSPCHEATVSTTNKPDDSDLLNHSAFRRDSGSRLATKKVKIADPKQNVEGDSDEEYSISLPNTCNIPELGESVSAVNCGQANDQQAASAASIDRKKTKEKQKKEREKKKEEETLKKYQVEQEAKQKISA</sequence>
<evidence type="ECO:0000313" key="2">
    <source>
        <dbReference type="Proteomes" id="UP000050795"/>
    </source>
</evidence>
<feature type="compositionally biased region" description="Polar residues" evidence="1">
    <location>
        <begin position="1"/>
        <end position="16"/>
    </location>
</feature>